<keyword evidence="6 10" id="KW-0479">Metal-binding</keyword>
<organism evidence="13 14">
    <name type="scientific">Sphaerotilus microaerophilus</name>
    <dbReference type="NCBI Taxonomy" id="2914710"/>
    <lineage>
        <taxon>Bacteria</taxon>
        <taxon>Pseudomonadati</taxon>
        <taxon>Pseudomonadota</taxon>
        <taxon>Betaproteobacteria</taxon>
        <taxon>Burkholderiales</taxon>
        <taxon>Sphaerotilaceae</taxon>
        <taxon>Sphaerotilus</taxon>
    </lineage>
</organism>
<evidence type="ECO:0000256" key="8">
    <source>
        <dbReference type="ARBA" id="ARBA00022801"/>
    </source>
</evidence>
<evidence type="ECO:0000256" key="3">
    <source>
        <dbReference type="ARBA" id="ARBA00011245"/>
    </source>
</evidence>
<dbReference type="PANTHER" id="PTHR10642">
    <property type="entry name" value="RIBONUCLEASE H1"/>
    <property type="match status" value="1"/>
</dbReference>
<evidence type="ECO:0000256" key="5">
    <source>
        <dbReference type="ARBA" id="ARBA00022722"/>
    </source>
</evidence>
<sequence>MTTPAASSASPASSRPPLPIQRPQVIVYTDGACKGNPGPGGWGVWLRSGEHAKELWGGERHTTNNRMEMTAVIEALASLKRSCEVVIYTDSSYVKDGITSWIHGWKKRGWKTADGKPVKNVELWQRIDALAQLHKIDWRWVKGHAGDPGNEKADELANRGVSEAGVR</sequence>
<dbReference type="InterPro" id="IPR036397">
    <property type="entry name" value="RNaseH_sf"/>
</dbReference>
<accession>A0ABM7YLW4</accession>
<dbReference type="InterPro" id="IPR050092">
    <property type="entry name" value="RNase_H"/>
</dbReference>
<keyword evidence="7 10" id="KW-0255">Endonuclease</keyword>
<dbReference type="PANTHER" id="PTHR10642:SF26">
    <property type="entry name" value="RIBONUCLEASE H1"/>
    <property type="match status" value="1"/>
</dbReference>
<feature type="domain" description="RNase H type-1" evidence="12">
    <location>
        <begin position="21"/>
        <end position="162"/>
    </location>
</feature>
<dbReference type="NCBIfam" id="NF001236">
    <property type="entry name" value="PRK00203.1"/>
    <property type="match status" value="1"/>
</dbReference>
<evidence type="ECO:0000313" key="14">
    <source>
        <dbReference type="Proteomes" id="UP001057498"/>
    </source>
</evidence>
<dbReference type="HAMAP" id="MF_00042">
    <property type="entry name" value="RNase_H"/>
    <property type="match status" value="1"/>
</dbReference>
<comment type="cofactor">
    <cofactor evidence="10">
        <name>Mg(2+)</name>
        <dbReference type="ChEBI" id="CHEBI:18420"/>
    </cofactor>
    <text evidence="10">Binds 1 Mg(2+) ion per subunit. May bind a second metal ion at a regulatory site, or after substrate binding.</text>
</comment>
<feature type="binding site" evidence="10">
    <location>
        <position position="30"/>
    </location>
    <ligand>
        <name>Mg(2+)</name>
        <dbReference type="ChEBI" id="CHEBI:18420"/>
        <label>2</label>
    </ligand>
</feature>
<dbReference type="InterPro" id="IPR022892">
    <property type="entry name" value="RNaseHI"/>
</dbReference>
<comment type="subcellular location">
    <subcellularLocation>
        <location evidence="10">Cytoplasm</location>
    </subcellularLocation>
</comment>
<comment type="catalytic activity">
    <reaction evidence="1 10">
        <text>Endonucleolytic cleavage to 5'-phosphomonoester.</text>
        <dbReference type="EC" id="3.1.26.4"/>
    </reaction>
</comment>
<feature type="region of interest" description="Disordered" evidence="11">
    <location>
        <begin position="1"/>
        <end position="21"/>
    </location>
</feature>
<proteinExistence type="inferred from homology"/>
<feature type="binding site" evidence="10">
    <location>
        <position position="68"/>
    </location>
    <ligand>
        <name>Mg(2+)</name>
        <dbReference type="ChEBI" id="CHEBI:18420"/>
        <label>1</label>
    </ligand>
</feature>
<evidence type="ECO:0000256" key="1">
    <source>
        <dbReference type="ARBA" id="ARBA00000077"/>
    </source>
</evidence>
<feature type="region of interest" description="Disordered" evidence="11">
    <location>
        <begin position="147"/>
        <end position="167"/>
    </location>
</feature>
<keyword evidence="5 10" id="KW-0540">Nuclease</keyword>
<evidence type="ECO:0000256" key="4">
    <source>
        <dbReference type="ARBA" id="ARBA00012180"/>
    </source>
</evidence>
<evidence type="ECO:0000256" key="7">
    <source>
        <dbReference type="ARBA" id="ARBA00022759"/>
    </source>
</evidence>
<dbReference type="InterPro" id="IPR012337">
    <property type="entry name" value="RNaseH-like_sf"/>
</dbReference>
<evidence type="ECO:0000256" key="10">
    <source>
        <dbReference type="HAMAP-Rule" id="MF_00042"/>
    </source>
</evidence>
<keyword evidence="10" id="KW-0963">Cytoplasm</keyword>
<dbReference type="CDD" id="cd09278">
    <property type="entry name" value="RNase_HI_prokaryote_like"/>
    <property type="match status" value="1"/>
</dbReference>
<dbReference type="InterPro" id="IPR002156">
    <property type="entry name" value="RNaseH_domain"/>
</dbReference>
<evidence type="ECO:0000256" key="2">
    <source>
        <dbReference type="ARBA" id="ARBA00005300"/>
    </source>
</evidence>
<keyword evidence="14" id="KW-1185">Reference proteome</keyword>
<dbReference type="Gene3D" id="3.30.420.10">
    <property type="entry name" value="Ribonuclease H-like superfamily/Ribonuclease H"/>
    <property type="match status" value="1"/>
</dbReference>
<evidence type="ECO:0000259" key="12">
    <source>
        <dbReference type="PROSITE" id="PS50879"/>
    </source>
</evidence>
<feature type="binding site" evidence="10">
    <location>
        <position position="30"/>
    </location>
    <ligand>
        <name>Mg(2+)</name>
        <dbReference type="ChEBI" id="CHEBI:18420"/>
        <label>1</label>
    </ligand>
</feature>
<dbReference type="PROSITE" id="PS50879">
    <property type="entry name" value="RNASE_H_1"/>
    <property type="match status" value="1"/>
</dbReference>
<dbReference type="Pfam" id="PF00075">
    <property type="entry name" value="RNase_H"/>
    <property type="match status" value="1"/>
</dbReference>
<protein>
    <recommendedName>
        <fullName evidence="4 10">Ribonuclease H</fullName>
        <shortName evidence="10">RNase H</shortName>
        <ecNumber evidence="4 10">3.1.26.4</ecNumber>
    </recommendedName>
</protein>
<keyword evidence="8 10" id="KW-0378">Hydrolase</keyword>
<evidence type="ECO:0000256" key="6">
    <source>
        <dbReference type="ARBA" id="ARBA00022723"/>
    </source>
</evidence>
<keyword evidence="9 10" id="KW-0460">Magnesium</keyword>
<evidence type="ECO:0000256" key="9">
    <source>
        <dbReference type="ARBA" id="ARBA00022842"/>
    </source>
</evidence>
<evidence type="ECO:0000313" key="13">
    <source>
        <dbReference type="EMBL" id="BDI05384.1"/>
    </source>
</evidence>
<dbReference type="EMBL" id="AP025730">
    <property type="protein sequence ID" value="BDI05384.1"/>
    <property type="molecule type" value="Genomic_DNA"/>
</dbReference>
<feature type="binding site" evidence="10">
    <location>
        <position position="90"/>
    </location>
    <ligand>
        <name>Mg(2+)</name>
        <dbReference type="ChEBI" id="CHEBI:18420"/>
        <label>1</label>
    </ligand>
</feature>
<evidence type="ECO:0000256" key="11">
    <source>
        <dbReference type="SAM" id="MobiDB-lite"/>
    </source>
</evidence>
<dbReference type="RefSeq" id="WP_251973423.1">
    <property type="nucleotide sequence ID" value="NZ_AP025730.1"/>
</dbReference>
<feature type="binding site" evidence="10">
    <location>
        <position position="154"/>
    </location>
    <ligand>
        <name>Mg(2+)</name>
        <dbReference type="ChEBI" id="CHEBI:18420"/>
        <label>2</label>
    </ligand>
</feature>
<dbReference type="Proteomes" id="UP001057498">
    <property type="component" value="Chromosome"/>
</dbReference>
<comment type="similarity">
    <text evidence="2 10">Belongs to the RNase H family.</text>
</comment>
<feature type="compositionally biased region" description="Low complexity" evidence="11">
    <location>
        <begin position="1"/>
        <end position="13"/>
    </location>
</feature>
<dbReference type="SUPFAM" id="SSF53098">
    <property type="entry name" value="Ribonuclease H-like"/>
    <property type="match status" value="1"/>
</dbReference>
<name>A0ABM7YLW4_9BURK</name>
<reference evidence="13" key="1">
    <citation type="submission" date="2022-04" db="EMBL/GenBank/DDBJ databases">
        <title>Whole genome sequence of Sphaerotilus sp. FB-5.</title>
        <authorList>
            <person name="Takeda M."/>
            <person name="Narihara S."/>
            <person name="Akimoto M."/>
            <person name="Akimoto R."/>
            <person name="Nishiyashiki S."/>
            <person name="Murakami T."/>
        </authorList>
    </citation>
    <scope>NUCLEOTIDE SEQUENCE</scope>
    <source>
        <strain evidence="13">FB-5</strain>
    </source>
</reference>
<comment type="subunit">
    <text evidence="3 10">Monomer.</text>
</comment>
<comment type="function">
    <text evidence="10">Endonuclease that specifically degrades the RNA of RNA-DNA hybrids.</text>
</comment>
<gene>
    <name evidence="10 13" type="primary">rnhA</name>
    <name evidence="13" type="ORF">CATMQ487_23540</name>
</gene>
<dbReference type="EC" id="3.1.26.4" evidence="4 10"/>